<evidence type="ECO:0000313" key="6">
    <source>
        <dbReference type="Proteomes" id="UP000307140"/>
    </source>
</evidence>
<dbReference type="Proteomes" id="UP000307140">
    <property type="component" value="Unassembled WGS sequence"/>
</dbReference>
<dbReference type="EMBL" id="VANR01000002">
    <property type="protein sequence ID" value="TMM31350.1"/>
    <property type="molecule type" value="Genomic_DNA"/>
</dbReference>
<feature type="domain" description="Glycosyltransferase 2-like" evidence="4">
    <location>
        <begin position="20"/>
        <end position="135"/>
    </location>
</feature>
<evidence type="ECO:0000256" key="1">
    <source>
        <dbReference type="ARBA" id="ARBA00006739"/>
    </source>
</evidence>
<dbReference type="GO" id="GO:0016757">
    <property type="term" value="F:glycosyltransferase activity"/>
    <property type="evidence" value="ECO:0007669"/>
    <property type="project" value="UniProtKB-KW"/>
</dbReference>
<name>A0A5S3N7Q5_9FLAO</name>
<keyword evidence="6" id="KW-1185">Reference proteome</keyword>
<dbReference type="PANTHER" id="PTHR43179:SF12">
    <property type="entry name" value="GALACTOFURANOSYLTRANSFERASE GLFT2"/>
    <property type="match status" value="1"/>
</dbReference>
<reference evidence="5 6" key="1">
    <citation type="submission" date="2019-05" db="EMBL/GenBank/DDBJ databases">
        <title>Polaribacter aestuariivivens sp. nov., isolated from a tidal flat.</title>
        <authorList>
            <person name="Yoon J.-H."/>
        </authorList>
    </citation>
    <scope>NUCLEOTIDE SEQUENCE [LARGE SCALE GENOMIC DNA]</scope>
    <source>
        <strain evidence="5 6">DBTF-3</strain>
    </source>
</reference>
<dbReference type="OrthoDB" id="6836202at2"/>
<proteinExistence type="inferred from homology"/>
<dbReference type="AlphaFoldDB" id="A0A5S3N7Q5"/>
<dbReference type="PANTHER" id="PTHR43179">
    <property type="entry name" value="RHAMNOSYLTRANSFERASE WBBL"/>
    <property type="match status" value="1"/>
</dbReference>
<organism evidence="5 6">
    <name type="scientific">Polaribacter aestuariivivens</name>
    <dbReference type="NCBI Taxonomy" id="2304626"/>
    <lineage>
        <taxon>Bacteria</taxon>
        <taxon>Pseudomonadati</taxon>
        <taxon>Bacteroidota</taxon>
        <taxon>Flavobacteriia</taxon>
        <taxon>Flavobacteriales</taxon>
        <taxon>Flavobacteriaceae</taxon>
    </lineage>
</organism>
<comment type="caution">
    <text evidence="5">The sequence shown here is derived from an EMBL/GenBank/DDBJ whole genome shotgun (WGS) entry which is preliminary data.</text>
</comment>
<sequence length="287" mass="33519">MTIDLSVIILSKTNSNTIFETTMNCINSLVASEESIKGIEIILVESNKNYAKTYAYPDFVKVIIPEEQFGFHKFLNIGIKASSGKFIALCNNDLIFEKNWYSEILKVANTHKEIDSFSPIDPREELNKYKGTYEIGYKIRSQIKGWCIVCKRKMLHKINLLDEKFVFYYSDNDYSLTLLYYNIKHAVVSKSHVKHLHKVSTKEAIKNKDLFFNENVTNKKLPKHLKLPAYKEILTSNRGLKDHLIYYEKWGNPDSVYRIARYAKKLNSLHLNIITKLLFLTKRVFKI</sequence>
<evidence type="ECO:0000256" key="2">
    <source>
        <dbReference type="ARBA" id="ARBA00022676"/>
    </source>
</evidence>
<gene>
    <name evidence="5" type="ORF">FDT66_05120</name>
</gene>
<evidence type="ECO:0000259" key="4">
    <source>
        <dbReference type="Pfam" id="PF00535"/>
    </source>
</evidence>
<dbReference type="Pfam" id="PF00535">
    <property type="entry name" value="Glycos_transf_2"/>
    <property type="match status" value="1"/>
</dbReference>
<accession>A0A5S3N7Q5</accession>
<dbReference type="Gene3D" id="3.90.550.10">
    <property type="entry name" value="Spore Coat Polysaccharide Biosynthesis Protein SpsA, Chain A"/>
    <property type="match status" value="1"/>
</dbReference>
<protein>
    <submittedName>
        <fullName evidence="5">Glycosyltransferase</fullName>
    </submittedName>
</protein>
<keyword evidence="3 5" id="KW-0808">Transferase</keyword>
<evidence type="ECO:0000313" key="5">
    <source>
        <dbReference type="EMBL" id="TMM31350.1"/>
    </source>
</evidence>
<dbReference type="SUPFAM" id="SSF53448">
    <property type="entry name" value="Nucleotide-diphospho-sugar transferases"/>
    <property type="match status" value="1"/>
</dbReference>
<dbReference type="InterPro" id="IPR029044">
    <property type="entry name" value="Nucleotide-diphossugar_trans"/>
</dbReference>
<evidence type="ECO:0000256" key="3">
    <source>
        <dbReference type="ARBA" id="ARBA00022679"/>
    </source>
</evidence>
<dbReference type="RefSeq" id="WP_138535077.1">
    <property type="nucleotide sequence ID" value="NZ_VANR01000002.1"/>
</dbReference>
<keyword evidence="2" id="KW-0328">Glycosyltransferase</keyword>
<dbReference type="InterPro" id="IPR001173">
    <property type="entry name" value="Glyco_trans_2-like"/>
</dbReference>
<comment type="similarity">
    <text evidence="1">Belongs to the glycosyltransferase 2 family.</text>
</comment>